<dbReference type="SUPFAM" id="SSF53901">
    <property type="entry name" value="Thiolase-like"/>
    <property type="match status" value="2"/>
</dbReference>
<dbReference type="EMBL" id="JBHMBS010000013">
    <property type="protein sequence ID" value="MFB9678952.1"/>
    <property type="molecule type" value="Genomic_DNA"/>
</dbReference>
<dbReference type="NCBIfam" id="NF006105">
    <property type="entry name" value="PRK08257.1-4"/>
    <property type="match status" value="1"/>
</dbReference>
<sequence length="522" mass="54360">MTFEGLDPRTPVLVGVGQSSERIGEPGYRRLSPVELAAAAVREAFADTGADPARVAAAVDTVAGVRQFEISAPGVPSPLGRSTNYPRSVAGRVGADPGRAILEVAGGQAPQHLVNELAATIATGSSRVALVVGSEAISTVLHLAGAEDRPDFGETAEGDLEDRGYGLEGLVSPFLAAHGLAGAPGQYALLDNARRARLGQTRQEYAAGMGALFAPFTRVAAANPHAAAPTERGPAELVTPTEDNRLIAEPYTRYLVAREKVNQGAAVLLMSVAEARRLGVPGERWVFLHGHADLRERDLLDRADLGRGPASVMAARHALELAGIGVADLHAIDLYSCFPIAVSNICDGLGLAADDPRGLTVTGGLPFFGGAGNNYSTHAIAEIVQRLRARPGSYGMVGANGGMLSKYSVGVYSTTPAGWRKDRGAALQAEIDAWPAVRQAVRADGWGTIETYTVRHRRAGSRFGIVVGRLEADGRRFLATTADGDEETVALLGDGEPVGRRVHVRSLDAGNRVTAGAAGTGG</sequence>
<dbReference type="PANTHER" id="PTHR18919:SF139">
    <property type="entry name" value="THIOLASE-LIKE PROTEIN TYPE 1 ADDITIONAL C-TERMINAL DOMAIN-CONTAINING PROTEIN"/>
    <property type="match status" value="1"/>
</dbReference>
<evidence type="ECO:0000256" key="2">
    <source>
        <dbReference type="ARBA" id="ARBA00022679"/>
    </source>
</evidence>
<dbReference type="InterPro" id="IPR016039">
    <property type="entry name" value="Thiolase-like"/>
</dbReference>
<dbReference type="InterPro" id="IPR040771">
    <property type="entry name" value="TLP1_add_C"/>
</dbReference>
<dbReference type="Gene3D" id="3.40.47.10">
    <property type="match status" value="1"/>
</dbReference>
<protein>
    <submittedName>
        <fullName evidence="5">Acetyl-CoA acetyltransferase</fullName>
    </submittedName>
</protein>
<evidence type="ECO:0000256" key="3">
    <source>
        <dbReference type="ARBA" id="ARBA00023315"/>
    </source>
</evidence>
<feature type="domain" description="Thiolase-like protein type 1 additional C-terminal" evidence="4">
    <location>
        <begin position="427"/>
        <end position="506"/>
    </location>
</feature>
<dbReference type="Proteomes" id="UP001589610">
    <property type="component" value="Unassembled WGS sequence"/>
</dbReference>
<name>A0ABV5TIL0_9ACTN</name>
<dbReference type="RefSeq" id="WP_344749535.1">
    <property type="nucleotide sequence ID" value="NZ_BAAAWW010000198.1"/>
</dbReference>
<evidence type="ECO:0000313" key="6">
    <source>
        <dbReference type="Proteomes" id="UP001589610"/>
    </source>
</evidence>
<keyword evidence="3" id="KW-0012">Acyltransferase</keyword>
<comment type="caution">
    <text evidence="5">The sequence shown here is derived from an EMBL/GenBank/DDBJ whole genome shotgun (WGS) entry which is preliminary data.</text>
</comment>
<proteinExistence type="inferred from homology"/>
<keyword evidence="2" id="KW-0808">Transferase</keyword>
<evidence type="ECO:0000313" key="5">
    <source>
        <dbReference type="EMBL" id="MFB9678952.1"/>
    </source>
</evidence>
<dbReference type="Gene3D" id="2.40.50.840">
    <property type="match status" value="1"/>
</dbReference>
<comment type="similarity">
    <text evidence="1">Belongs to the thiolase-like superfamily. Thiolase family.</text>
</comment>
<keyword evidence="6" id="KW-1185">Reference proteome</keyword>
<reference evidence="5 6" key="1">
    <citation type="submission" date="2024-09" db="EMBL/GenBank/DDBJ databases">
        <authorList>
            <person name="Sun Q."/>
            <person name="Mori K."/>
        </authorList>
    </citation>
    <scope>NUCLEOTIDE SEQUENCE [LARGE SCALE GENOMIC DNA]</scope>
    <source>
        <strain evidence="5 6">JCM 3028</strain>
    </source>
</reference>
<evidence type="ECO:0000259" key="4">
    <source>
        <dbReference type="Pfam" id="PF18313"/>
    </source>
</evidence>
<organism evidence="5 6">
    <name type="scientific">Streptosporangium vulgare</name>
    <dbReference type="NCBI Taxonomy" id="46190"/>
    <lineage>
        <taxon>Bacteria</taxon>
        <taxon>Bacillati</taxon>
        <taxon>Actinomycetota</taxon>
        <taxon>Actinomycetes</taxon>
        <taxon>Streptosporangiales</taxon>
        <taxon>Streptosporangiaceae</taxon>
        <taxon>Streptosporangium</taxon>
    </lineage>
</organism>
<evidence type="ECO:0000256" key="1">
    <source>
        <dbReference type="ARBA" id="ARBA00010982"/>
    </source>
</evidence>
<dbReference type="Pfam" id="PF18313">
    <property type="entry name" value="TLP1_add_C"/>
    <property type="match status" value="1"/>
</dbReference>
<accession>A0ABV5TIL0</accession>
<dbReference type="PANTHER" id="PTHR18919">
    <property type="entry name" value="ACETYL-COA C-ACYLTRANSFERASE"/>
    <property type="match status" value="1"/>
</dbReference>
<gene>
    <name evidence="5" type="ORF">ACFFRH_26030</name>
</gene>